<gene>
    <name evidence="2" type="ORF">TEK04_19610</name>
</gene>
<dbReference type="EMBL" id="JBAPLU010000029">
    <property type="protein sequence ID" value="MEI4273934.1"/>
    <property type="molecule type" value="Genomic_DNA"/>
</dbReference>
<name>A0ABU8E0W7_9ACTN</name>
<organism evidence="2 3">
    <name type="scientific">Klenkia sesuvii</name>
    <dbReference type="NCBI Taxonomy" id="3103137"/>
    <lineage>
        <taxon>Bacteria</taxon>
        <taxon>Bacillati</taxon>
        <taxon>Actinomycetota</taxon>
        <taxon>Actinomycetes</taxon>
        <taxon>Geodermatophilales</taxon>
        <taxon>Geodermatophilaceae</taxon>
        <taxon>Klenkia</taxon>
    </lineage>
</organism>
<protein>
    <submittedName>
        <fullName evidence="2">Uncharacterized protein</fullName>
    </submittedName>
</protein>
<comment type="caution">
    <text evidence="2">The sequence shown here is derived from an EMBL/GenBank/DDBJ whole genome shotgun (WGS) entry which is preliminary data.</text>
</comment>
<accession>A0ABU8E0W7</accession>
<proteinExistence type="predicted"/>
<feature type="region of interest" description="Disordered" evidence="1">
    <location>
        <begin position="43"/>
        <end position="62"/>
    </location>
</feature>
<dbReference type="RefSeq" id="WP_336406050.1">
    <property type="nucleotide sequence ID" value="NZ_JBAPLU010000029.1"/>
</dbReference>
<evidence type="ECO:0000313" key="3">
    <source>
        <dbReference type="Proteomes" id="UP001361570"/>
    </source>
</evidence>
<reference evidence="2 3" key="1">
    <citation type="submission" date="2024-03" db="EMBL/GenBank/DDBJ databases">
        <title>Draft genome sequence of Klenkia sp. LSe6-5.</title>
        <authorList>
            <person name="Duangmal K."/>
            <person name="Chantavorakit T."/>
        </authorList>
    </citation>
    <scope>NUCLEOTIDE SEQUENCE [LARGE SCALE GENOMIC DNA]</scope>
    <source>
        <strain evidence="2 3">LSe6-5</strain>
    </source>
</reference>
<evidence type="ECO:0000313" key="2">
    <source>
        <dbReference type="EMBL" id="MEI4273934.1"/>
    </source>
</evidence>
<dbReference type="Proteomes" id="UP001361570">
    <property type="component" value="Unassembled WGS sequence"/>
</dbReference>
<keyword evidence="3" id="KW-1185">Reference proteome</keyword>
<sequence length="362" mass="38009">MGRRDAVQVALEVHARMRQLLPTLVITYEPDWMKRGNGTTADYEGGLVHHTGPASSERRPFPSQRVLRDGRPDLPGPLCNEAVPWCTTELPRLHVVAAHPANHAGASGGRSMGPLPVTRLFNPKVRGLEIDYAGSVAMTAGQWLVGLVWARANADVVGGGDIARIRAHFETSVTGKWDIGAGAGRRSVDMGAFRREAATITAHLEDVVALLRDERLALFTILAAVKGEPIPETAGKDITLLAANQRHYAATAGTLVADAARAAGNAEFAARAVDGVLGPEDAAAGRHVPLVDLLNGLRSIPATMDTAKLVGELLAGLAPQLAAILVEELGDDVGLTADQVEAASERATRRVFAGAAAANAES</sequence>
<evidence type="ECO:0000256" key="1">
    <source>
        <dbReference type="SAM" id="MobiDB-lite"/>
    </source>
</evidence>